<organism evidence="1 2">
    <name type="scientific">Trichinella nativa</name>
    <dbReference type="NCBI Taxonomy" id="6335"/>
    <lineage>
        <taxon>Eukaryota</taxon>
        <taxon>Metazoa</taxon>
        <taxon>Ecdysozoa</taxon>
        <taxon>Nematoda</taxon>
        <taxon>Enoplea</taxon>
        <taxon>Dorylaimia</taxon>
        <taxon>Trichinellida</taxon>
        <taxon>Trichinellidae</taxon>
        <taxon>Trichinella</taxon>
    </lineage>
</organism>
<accession>A0A1Y3EIQ7</accession>
<dbReference type="Proteomes" id="UP000243006">
    <property type="component" value="Unassembled WGS sequence"/>
</dbReference>
<reference evidence="1 2" key="1">
    <citation type="submission" date="2015-04" db="EMBL/GenBank/DDBJ databases">
        <title>Draft genome of the roundworm Trichinella nativa.</title>
        <authorList>
            <person name="Mitreva M."/>
        </authorList>
    </citation>
    <scope>NUCLEOTIDE SEQUENCE [LARGE SCALE GENOMIC DNA]</scope>
    <source>
        <strain evidence="1 2">ISS45</strain>
    </source>
</reference>
<name>A0A1Y3EIQ7_9BILA</name>
<protein>
    <submittedName>
        <fullName evidence="1">Uncharacterized protein</fullName>
    </submittedName>
</protein>
<dbReference type="EMBL" id="LVZM01014809">
    <property type="protein sequence ID" value="OUC43449.1"/>
    <property type="molecule type" value="Genomic_DNA"/>
</dbReference>
<evidence type="ECO:0000313" key="1">
    <source>
        <dbReference type="EMBL" id="OUC43449.1"/>
    </source>
</evidence>
<comment type="caution">
    <text evidence="1">The sequence shown here is derived from an EMBL/GenBank/DDBJ whole genome shotgun (WGS) entry which is preliminary data.</text>
</comment>
<sequence length="162" mass="18313">MWMDNACCICDIATGLLPRQTCVFFFVQLRVVKAFKSTMEDLDDQRSMVSGQSCLSLRSLRSHSYRPFYEFRCNNPYENFSRNSFTSLREARTFGDSKFLLSDIPEVVDAQASCGYKITNMNMILKPPKDGIGKSASFDLRSGYVRHVYSPSLSAHGTTTAL</sequence>
<dbReference type="AlphaFoldDB" id="A0A1Y3EIQ7"/>
<gene>
    <name evidence="1" type="ORF">D917_02516</name>
</gene>
<evidence type="ECO:0000313" key="2">
    <source>
        <dbReference type="Proteomes" id="UP000243006"/>
    </source>
</evidence>
<proteinExistence type="predicted"/>